<organism evidence="3 4">
    <name type="scientific">Paratrimastix pyriformis</name>
    <dbReference type="NCBI Taxonomy" id="342808"/>
    <lineage>
        <taxon>Eukaryota</taxon>
        <taxon>Metamonada</taxon>
        <taxon>Preaxostyla</taxon>
        <taxon>Paratrimastigidae</taxon>
        <taxon>Paratrimastix</taxon>
    </lineage>
</organism>
<keyword evidence="4" id="KW-1185">Reference proteome</keyword>
<dbReference type="InterPro" id="IPR036116">
    <property type="entry name" value="FN3_sf"/>
</dbReference>
<proteinExistence type="predicted"/>
<dbReference type="CDD" id="cd00063">
    <property type="entry name" value="FN3"/>
    <property type="match status" value="1"/>
</dbReference>
<sequence>MTTVSMTTVSMTTVSITPVSISLPGPLHPQQWGRMRCVVDRYYAAWQTNPTPSTIVLAPTLAHFSYANNRTANMTWTAPLYPGQASLSGYVLERSPPFPGGATITLSGAATRYLDVGMADGNYRYRVWAVNGLGRATYPSPWSATVAVVPPEGFSFTLPVIICLSVVGGCVLLSVVFGIFLCRARRKSHQSHLAAVVLTPVSTADGAPSAAVTMSEPLIAAEDK</sequence>
<feature type="domain" description="Fibronectin type-III" evidence="2">
    <location>
        <begin position="58"/>
        <end position="153"/>
    </location>
</feature>
<reference evidence="3" key="1">
    <citation type="journal article" date="2022" name="bioRxiv">
        <title>Genomics of Preaxostyla Flagellates Illuminates Evolutionary Transitions and the Path Towards Mitochondrial Loss.</title>
        <authorList>
            <person name="Novak L.V.F."/>
            <person name="Treitli S.C."/>
            <person name="Pyrih J."/>
            <person name="Halakuc P."/>
            <person name="Pipaliya S.V."/>
            <person name="Vacek V."/>
            <person name="Brzon O."/>
            <person name="Soukal P."/>
            <person name="Eme L."/>
            <person name="Dacks J.B."/>
            <person name="Karnkowska A."/>
            <person name="Elias M."/>
            <person name="Hampl V."/>
        </authorList>
    </citation>
    <scope>NUCLEOTIDE SEQUENCE</scope>
    <source>
        <strain evidence="3">RCP-MX</strain>
    </source>
</reference>
<gene>
    <name evidence="3" type="ORF">PAPYR_4</name>
</gene>
<name>A0ABQ8UWH0_9EUKA</name>
<dbReference type="InterPro" id="IPR003961">
    <property type="entry name" value="FN3_dom"/>
</dbReference>
<comment type="caution">
    <text evidence="3">The sequence shown here is derived from an EMBL/GenBank/DDBJ whole genome shotgun (WGS) entry which is preliminary data.</text>
</comment>
<feature type="transmembrane region" description="Helical" evidence="1">
    <location>
        <begin position="156"/>
        <end position="182"/>
    </location>
</feature>
<dbReference type="Proteomes" id="UP001141327">
    <property type="component" value="Unassembled WGS sequence"/>
</dbReference>
<dbReference type="Gene3D" id="2.60.40.10">
    <property type="entry name" value="Immunoglobulins"/>
    <property type="match status" value="1"/>
</dbReference>
<dbReference type="SUPFAM" id="SSF49265">
    <property type="entry name" value="Fibronectin type III"/>
    <property type="match status" value="1"/>
</dbReference>
<dbReference type="InterPro" id="IPR013783">
    <property type="entry name" value="Ig-like_fold"/>
</dbReference>
<keyword evidence="1" id="KW-1133">Transmembrane helix</keyword>
<dbReference type="PROSITE" id="PS50853">
    <property type="entry name" value="FN3"/>
    <property type="match status" value="1"/>
</dbReference>
<evidence type="ECO:0000313" key="4">
    <source>
        <dbReference type="Proteomes" id="UP001141327"/>
    </source>
</evidence>
<evidence type="ECO:0000256" key="1">
    <source>
        <dbReference type="SAM" id="Phobius"/>
    </source>
</evidence>
<accession>A0ABQ8UWH0</accession>
<dbReference type="EMBL" id="JAPMOS010000001">
    <property type="protein sequence ID" value="KAJ4462816.1"/>
    <property type="molecule type" value="Genomic_DNA"/>
</dbReference>
<protein>
    <recommendedName>
        <fullName evidence="2">Fibronectin type-III domain-containing protein</fullName>
    </recommendedName>
</protein>
<keyword evidence="1" id="KW-0812">Transmembrane</keyword>
<evidence type="ECO:0000313" key="3">
    <source>
        <dbReference type="EMBL" id="KAJ4462816.1"/>
    </source>
</evidence>
<evidence type="ECO:0000259" key="2">
    <source>
        <dbReference type="PROSITE" id="PS50853"/>
    </source>
</evidence>
<keyword evidence="1" id="KW-0472">Membrane</keyword>